<feature type="transmembrane region" description="Helical" evidence="1">
    <location>
        <begin position="116"/>
        <end position="134"/>
    </location>
</feature>
<feature type="transmembrane region" description="Helical" evidence="1">
    <location>
        <begin position="146"/>
        <end position="170"/>
    </location>
</feature>
<dbReference type="Proteomes" id="UP000215185">
    <property type="component" value="Chromosome 1"/>
</dbReference>
<sequence length="193" mass="21393">MTREIYLEDLANYLKRLPKTDFDEVMAYFTELFDEAGSDGEAELIASLGSPREAAADITGDLLDKKWGAAESSRDKISLVWFAVVAILAAPIGFPLMITIFTVILTAVIFVFSMLFALYTVAFSLIAVCIAFLWESIVHFQTIGILLFNIGGTLISLGLGLLLFIGTYMITKLFGKWLVMIAKKVYRKVKKNG</sequence>
<evidence type="ECO:0000313" key="3">
    <source>
        <dbReference type="Proteomes" id="UP000215185"/>
    </source>
</evidence>
<dbReference type="AlphaFoldDB" id="A0A239SQS5"/>
<dbReference type="KEGG" id="smen:SAMEA4412692_0479"/>
<dbReference type="OrthoDB" id="95800at2"/>
<keyword evidence="1" id="KW-1133">Transmembrane helix</keyword>
<evidence type="ECO:0000256" key="1">
    <source>
        <dbReference type="SAM" id="Phobius"/>
    </source>
</evidence>
<keyword evidence="3" id="KW-1185">Reference proteome</keyword>
<proteinExistence type="predicted"/>
<gene>
    <name evidence="2" type="ORF">SAMEA4412692_00479</name>
</gene>
<dbReference type="EMBL" id="LT906439">
    <property type="protein sequence ID" value="SNU87013.1"/>
    <property type="molecule type" value="Genomic_DNA"/>
</dbReference>
<feature type="transmembrane region" description="Helical" evidence="1">
    <location>
        <begin position="79"/>
        <end position="110"/>
    </location>
</feature>
<organism evidence="2 3">
    <name type="scientific">Streptococcus merionis</name>
    <dbReference type="NCBI Taxonomy" id="400065"/>
    <lineage>
        <taxon>Bacteria</taxon>
        <taxon>Bacillati</taxon>
        <taxon>Bacillota</taxon>
        <taxon>Bacilli</taxon>
        <taxon>Lactobacillales</taxon>
        <taxon>Streptococcaceae</taxon>
        <taxon>Streptococcus</taxon>
    </lineage>
</organism>
<keyword evidence="1" id="KW-0472">Membrane</keyword>
<dbReference type="RefSeq" id="WP_018373739.1">
    <property type="nucleotide sequence ID" value="NZ_JBCLRV010000003.1"/>
</dbReference>
<keyword evidence="1" id="KW-0812">Transmembrane</keyword>
<dbReference type="eggNOG" id="COG4709">
    <property type="taxonomic scope" value="Bacteria"/>
</dbReference>
<reference evidence="2 3" key="1">
    <citation type="submission" date="2017-06" db="EMBL/GenBank/DDBJ databases">
        <authorList>
            <consortium name="Pathogen Informatics"/>
        </authorList>
    </citation>
    <scope>NUCLEOTIDE SEQUENCE [LARGE SCALE GENOMIC DNA]</scope>
    <source>
        <strain evidence="2 3">NCTC13788</strain>
    </source>
</reference>
<evidence type="ECO:0000313" key="2">
    <source>
        <dbReference type="EMBL" id="SNU87013.1"/>
    </source>
</evidence>
<dbReference type="Pfam" id="PF22564">
    <property type="entry name" value="HAAS"/>
    <property type="match status" value="1"/>
</dbReference>
<name>A0A239SQS5_9STRE</name>
<protein>
    <submittedName>
        <fullName evidence="2">Membrane protein</fullName>
    </submittedName>
</protein>
<accession>A0A239SQS5</accession>
<dbReference type="STRING" id="1123308.GCA_000380085_01183"/>